<dbReference type="EMBL" id="AMZH03011590">
    <property type="protein sequence ID" value="RRT52595.1"/>
    <property type="molecule type" value="Genomic_DNA"/>
</dbReference>
<evidence type="ECO:0000313" key="2">
    <source>
        <dbReference type="Proteomes" id="UP000287651"/>
    </source>
</evidence>
<accession>A0A426YLJ8</accession>
<feature type="non-terminal residue" evidence="1">
    <location>
        <position position="1"/>
    </location>
</feature>
<dbReference type="AlphaFoldDB" id="A0A426YLJ8"/>
<organism evidence="1 2">
    <name type="scientific">Ensete ventricosum</name>
    <name type="common">Abyssinian banana</name>
    <name type="synonym">Musa ensete</name>
    <dbReference type="NCBI Taxonomy" id="4639"/>
    <lineage>
        <taxon>Eukaryota</taxon>
        <taxon>Viridiplantae</taxon>
        <taxon>Streptophyta</taxon>
        <taxon>Embryophyta</taxon>
        <taxon>Tracheophyta</taxon>
        <taxon>Spermatophyta</taxon>
        <taxon>Magnoliopsida</taxon>
        <taxon>Liliopsida</taxon>
        <taxon>Zingiberales</taxon>
        <taxon>Musaceae</taxon>
        <taxon>Ensete</taxon>
    </lineage>
</organism>
<proteinExistence type="predicted"/>
<protein>
    <submittedName>
        <fullName evidence="1">Uncharacterized protein</fullName>
    </submittedName>
</protein>
<dbReference type="Proteomes" id="UP000287651">
    <property type="component" value="Unassembled WGS sequence"/>
</dbReference>
<reference evidence="1 2" key="1">
    <citation type="journal article" date="2014" name="Agronomy (Basel)">
        <title>A Draft Genome Sequence for Ensete ventricosum, the Drought-Tolerant Tree Against Hunger.</title>
        <authorList>
            <person name="Harrison J."/>
            <person name="Moore K.A."/>
            <person name="Paszkiewicz K."/>
            <person name="Jones T."/>
            <person name="Grant M."/>
            <person name="Ambacheew D."/>
            <person name="Muzemil S."/>
            <person name="Studholme D.J."/>
        </authorList>
    </citation>
    <scope>NUCLEOTIDE SEQUENCE [LARGE SCALE GENOMIC DNA]</scope>
</reference>
<evidence type="ECO:0000313" key="1">
    <source>
        <dbReference type="EMBL" id="RRT52595.1"/>
    </source>
</evidence>
<gene>
    <name evidence="1" type="ORF">B296_00040056</name>
</gene>
<comment type="caution">
    <text evidence="1">The sequence shown here is derived from an EMBL/GenBank/DDBJ whole genome shotgun (WGS) entry which is preliminary data.</text>
</comment>
<name>A0A426YLJ8_ENSVE</name>
<sequence>VVFPTLRIENFEEEASEKGLWAHLNLLEERRVKAHLRTLAYKKAMAKLYNARGKLARNSEGPYRVISAVRDGTY</sequence>